<dbReference type="SUPFAM" id="SSF52799">
    <property type="entry name" value="(Phosphotyrosine protein) phosphatases II"/>
    <property type="match status" value="1"/>
</dbReference>
<organism evidence="2 3">
    <name type="scientific">Sphingobium baderi</name>
    <dbReference type="NCBI Taxonomy" id="1332080"/>
    <lineage>
        <taxon>Bacteria</taxon>
        <taxon>Pseudomonadati</taxon>
        <taxon>Pseudomonadota</taxon>
        <taxon>Alphaproteobacteria</taxon>
        <taxon>Sphingomonadales</taxon>
        <taxon>Sphingomonadaceae</taxon>
        <taxon>Sphingobium</taxon>
    </lineage>
</organism>
<evidence type="ECO:0000313" key="3">
    <source>
        <dbReference type="Proteomes" id="UP000056968"/>
    </source>
</evidence>
<dbReference type="AlphaFoldDB" id="A0A0S3EUZ1"/>
<keyword evidence="3" id="KW-1185">Reference proteome</keyword>
<dbReference type="Pfam" id="PF04273">
    <property type="entry name" value="BLH_phosphatase"/>
    <property type="match status" value="1"/>
</dbReference>
<dbReference type="EMBL" id="CP013264">
    <property type="protein sequence ID" value="ALR19244.1"/>
    <property type="molecule type" value="Genomic_DNA"/>
</dbReference>
<evidence type="ECO:0000259" key="1">
    <source>
        <dbReference type="Pfam" id="PF04273"/>
    </source>
</evidence>
<name>A0A0S3EUZ1_9SPHN</name>
<dbReference type="STRING" id="1332080.ATN00_01910"/>
<feature type="domain" description="Beta-lactamase hydrolase-like protein phosphatase-like" evidence="1">
    <location>
        <begin position="7"/>
        <end position="111"/>
    </location>
</feature>
<dbReference type="NCBIfam" id="TIGR01244">
    <property type="entry name" value="TIGR01244 family sulfur transferase"/>
    <property type="match status" value="1"/>
</dbReference>
<evidence type="ECO:0000313" key="2">
    <source>
        <dbReference type="EMBL" id="ALR19244.1"/>
    </source>
</evidence>
<reference evidence="2 3" key="1">
    <citation type="submission" date="2015-11" db="EMBL/GenBank/DDBJ databases">
        <title>A Two-component Flavoprotein Monooxygenase System MeaXY Responsible for para-Hydroxylation of 2-Methyl-6-ethylaniline and 2,6-Diethylaniline in Sphingobium baderi DE-13.</title>
        <authorList>
            <person name="Cheng M."/>
            <person name="Meng Q."/>
            <person name="Yang Y."/>
            <person name="Chu C."/>
            <person name="Yan X."/>
            <person name="He J."/>
            <person name="Li S."/>
        </authorList>
    </citation>
    <scope>NUCLEOTIDE SEQUENCE [LARGE SCALE GENOMIC DNA]</scope>
    <source>
        <strain evidence="2 3">DE-13</strain>
    </source>
</reference>
<dbReference type="Proteomes" id="UP000056968">
    <property type="component" value="Chromosome"/>
</dbReference>
<proteinExistence type="predicted"/>
<dbReference type="InterPro" id="IPR005939">
    <property type="entry name" value="BLH_phosphatase-like"/>
</dbReference>
<dbReference type="OrthoDB" id="9805710at2"/>
<dbReference type="CDD" id="cd14503">
    <property type="entry name" value="PTP-bact"/>
    <property type="match status" value="1"/>
</dbReference>
<dbReference type="RefSeq" id="WP_062061378.1">
    <property type="nucleotide sequence ID" value="NZ_CP013264.1"/>
</dbReference>
<sequence length="139" mass="15068">MTQPKRLSDRLSVTPQIDPADMQELAAAGFRSVISNRPDGEEPDQPDWTTIERAARDAGMDARHIPVTPSAISDEDAARFRAALEELPGPIVGFCRTGARSTSLWALSNAGQRSAEELIRTAADAGYDIAALHDRLAKR</sequence>
<accession>A0A0S3EUZ1</accession>
<gene>
    <name evidence="2" type="ORF">ATN00_01910</name>
</gene>
<dbReference type="Gene3D" id="3.90.190.10">
    <property type="entry name" value="Protein tyrosine phosphatase superfamily"/>
    <property type="match status" value="1"/>
</dbReference>
<dbReference type="GO" id="GO:0016787">
    <property type="term" value="F:hydrolase activity"/>
    <property type="evidence" value="ECO:0007669"/>
    <property type="project" value="InterPro"/>
</dbReference>
<dbReference type="InterPro" id="IPR029021">
    <property type="entry name" value="Prot-tyrosine_phosphatase-like"/>
</dbReference>
<protein>
    <recommendedName>
        <fullName evidence="1">Beta-lactamase hydrolase-like protein phosphatase-like domain-containing protein</fullName>
    </recommendedName>
</protein>
<dbReference type="KEGG" id="sbd:ATN00_01910"/>